<dbReference type="AlphaFoldDB" id="A0A917TVI7"/>
<proteinExistence type="predicted"/>
<evidence type="ECO:0000256" key="1">
    <source>
        <dbReference type="SAM" id="MobiDB-lite"/>
    </source>
</evidence>
<evidence type="ECO:0000313" key="3">
    <source>
        <dbReference type="Proteomes" id="UP000642070"/>
    </source>
</evidence>
<name>A0A917TVI7_9ACTN</name>
<feature type="compositionally biased region" description="Basic and acidic residues" evidence="1">
    <location>
        <begin position="1"/>
        <end position="14"/>
    </location>
</feature>
<dbReference type="Proteomes" id="UP000642070">
    <property type="component" value="Unassembled WGS sequence"/>
</dbReference>
<reference evidence="2" key="1">
    <citation type="journal article" date="2014" name="Int. J. Syst. Evol. Microbiol.">
        <title>Complete genome sequence of Corynebacterium casei LMG S-19264T (=DSM 44701T), isolated from a smear-ripened cheese.</title>
        <authorList>
            <consortium name="US DOE Joint Genome Institute (JGI-PGF)"/>
            <person name="Walter F."/>
            <person name="Albersmeier A."/>
            <person name="Kalinowski J."/>
            <person name="Ruckert C."/>
        </authorList>
    </citation>
    <scope>NUCLEOTIDE SEQUENCE</scope>
    <source>
        <strain evidence="2">JCM 19831</strain>
    </source>
</reference>
<evidence type="ECO:0000313" key="2">
    <source>
        <dbReference type="EMBL" id="GGM40074.1"/>
    </source>
</evidence>
<organism evidence="2 3">
    <name type="scientific">Dactylosporangium sucinum</name>
    <dbReference type="NCBI Taxonomy" id="1424081"/>
    <lineage>
        <taxon>Bacteria</taxon>
        <taxon>Bacillati</taxon>
        <taxon>Actinomycetota</taxon>
        <taxon>Actinomycetes</taxon>
        <taxon>Micromonosporales</taxon>
        <taxon>Micromonosporaceae</taxon>
        <taxon>Dactylosporangium</taxon>
    </lineage>
</organism>
<keyword evidence="3" id="KW-1185">Reference proteome</keyword>
<reference evidence="2" key="2">
    <citation type="submission" date="2020-09" db="EMBL/GenBank/DDBJ databases">
        <authorList>
            <person name="Sun Q."/>
            <person name="Ohkuma M."/>
        </authorList>
    </citation>
    <scope>NUCLEOTIDE SEQUENCE</scope>
    <source>
        <strain evidence="2">JCM 19831</strain>
    </source>
</reference>
<protein>
    <submittedName>
        <fullName evidence="2">Uncharacterized protein</fullName>
    </submittedName>
</protein>
<sequence>MKADPIADGERDGGADTETCTSGSGWRSVVVDMVDSGLMEDRVPWVRIGLVIPLSGFVSAGERPLRSQPLTARVVPLCEPAVSGL</sequence>
<feature type="region of interest" description="Disordered" evidence="1">
    <location>
        <begin position="1"/>
        <end position="22"/>
    </location>
</feature>
<dbReference type="EMBL" id="BMPI01000022">
    <property type="protein sequence ID" value="GGM40074.1"/>
    <property type="molecule type" value="Genomic_DNA"/>
</dbReference>
<accession>A0A917TVI7</accession>
<gene>
    <name evidence="2" type="ORF">GCM10007977_046820</name>
</gene>
<comment type="caution">
    <text evidence="2">The sequence shown here is derived from an EMBL/GenBank/DDBJ whole genome shotgun (WGS) entry which is preliminary data.</text>
</comment>